<organism evidence="3 4">
    <name type="scientific">Desulfatibacillum aliphaticivorans</name>
    <dbReference type="NCBI Taxonomy" id="218208"/>
    <lineage>
        <taxon>Bacteria</taxon>
        <taxon>Pseudomonadati</taxon>
        <taxon>Thermodesulfobacteriota</taxon>
        <taxon>Desulfobacteria</taxon>
        <taxon>Desulfobacterales</taxon>
        <taxon>Desulfatibacillaceae</taxon>
        <taxon>Desulfatibacillum</taxon>
    </lineage>
</organism>
<dbReference type="AlphaFoldDB" id="B8FGW2"/>
<evidence type="ECO:0000313" key="3">
    <source>
        <dbReference type="EMBL" id="ACL05342.1"/>
    </source>
</evidence>
<dbReference type="KEGG" id="dal:Dalk_3654"/>
<dbReference type="HOGENOM" id="CLU_044590_6_1_7"/>
<dbReference type="Pfam" id="PF04909">
    <property type="entry name" value="Amidohydro_2"/>
    <property type="match status" value="1"/>
</dbReference>
<dbReference type="EMBL" id="CP001322">
    <property type="protein sequence ID" value="ACL05342.1"/>
    <property type="molecule type" value="Genomic_DNA"/>
</dbReference>
<evidence type="ECO:0000259" key="2">
    <source>
        <dbReference type="Pfam" id="PF04909"/>
    </source>
</evidence>
<dbReference type="PANTHER" id="PTHR21240">
    <property type="entry name" value="2-AMINO-3-CARBOXYLMUCONATE-6-SEMIALDEHYDE DECARBOXYLASE"/>
    <property type="match status" value="1"/>
</dbReference>
<dbReference type="SUPFAM" id="SSF51556">
    <property type="entry name" value="Metallo-dependent hydrolases"/>
    <property type="match status" value="1"/>
</dbReference>
<gene>
    <name evidence="3" type="ordered locus">Dalk_3654</name>
</gene>
<evidence type="ECO:0000313" key="4">
    <source>
        <dbReference type="Proteomes" id="UP000000739"/>
    </source>
</evidence>
<dbReference type="GO" id="GO:0016787">
    <property type="term" value="F:hydrolase activity"/>
    <property type="evidence" value="ECO:0007669"/>
    <property type="project" value="InterPro"/>
</dbReference>
<accession>B8FGW2</accession>
<keyword evidence="4" id="KW-1185">Reference proteome</keyword>
<keyword evidence="1" id="KW-0456">Lyase</keyword>
<proteinExistence type="predicted"/>
<protein>
    <submittedName>
        <fullName evidence="3">Amidohydrolase 2</fullName>
    </submittedName>
</protein>
<dbReference type="GO" id="GO:0005737">
    <property type="term" value="C:cytoplasm"/>
    <property type="evidence" value="ECO:0007669"/>
    <property type="project" value="TreeGrafter"/>
</dbReference>
<dbReference type="InterPro" id="IPR006680">
    <property type="entry name" value="Amidohydro-rel"/>
</dbReference>
<reference evidence="3 4" key="1">
    <citation type="journal article" date="2012" name="Environ. Microbiol.">
        <title>The genome sequence of Desulfatibacillum alkenivorans AK-01: a blueprint for anaerobic alkane oxidation.</title>
        <authorList>
            <person name="Callaghan A.V."/>
            <person name="Morris B.E."/>
            <person name="Pereira I.A."/>
            <person name="McInerney M.J."/>
            <person name="Austin R.N."/>
            <person name="Groves J.T."/>
            <person name="Kukor J.J."/>
            <person name="Suflita J.M."/>
            <person name="Young L.Y."/>
            <person name="Zylstra G.J."/>
            <person name="Wawrik B."/>
        </authorList>
    </citation>
    <scope>NUCLEOTIDE SEQUENCE [LARGE SCALE GENOMIC DNA]</scope>
    <source>
        <strain evidence="3 4">AK-01</strain>
    </source>
</reference>
<dbReference type="InterPro" id="IPR032465">
    <property type="entry name" value="ACMSD"/>
</dbReference>
<evidence type="ECO:0000256" key="1">
    <source>
        <dbReference type="ARBA" id="ARBA00023239"/>
    </source>
</evidence>
<dbReference type="InterPro" id="IPR032466">
    <property type="entry name" value="Metal_Hydrolase"/>
</dbReference>
<dbReference type="PANTHER" id="PTHR21240:SF28">
    <property type="entry name" value="ISO-OROTATE DECARBOXYLASE (EUROFUNG)"/>
    <property type="match status" value="1"/>
</dbReference>
<dbReference type="eggNOG" id="COG2159">
    <property type="taxonomic scope" value="Bacteria"/>
</dbReference>
<dbReference type="Gene3D" id="3.20.20.140">
    <property type="entry name" value="Metal-dependent hydrolases"/>
    <property type="match status" value="1"/>
</dbReference>
<name>B8FGW2_DESAL</name>
<dbReference type="GO" id="GO:0016831">
    <property type="term" value="F:carboxy-lyase activity"/>
    <property type="evidence" value="ECO:0007669"/>
    <property type="project" value="InterPro"/>
</dbReference>
<feature type="domain" description="Amidohydrolase-related" evidence="2">
    <location>
        <begin position="3"/>
        <end position="279"/>
    </location>
</feature>
<dbReference type="Proteomes" id="UP000000739">
    <property type="component" value="Chromosome"/>
</dbReference>
<sequence>MIIDFHTHLFPRQIRKNRERFFSGEPAFELLYKPEKSKLCGGTDIIAAMDEDGVDKSVVFGFPWQDEDLSRRHNDYILATAERSNGRLIGFACFDVMAENALSEARRCLEAGAGGIGELALYRSGIDGEALDRLGPIMEAAKEFDAPVLIHTNEPVGHMYPGKTPVTPDQIWNLVARFPENKVVLAHWGGGIFFFHMLKKQAKELLENVYYDTAASPYLYDKRIYREACDIIGPEKVLYGSDFPLLRPMRYFKEIAGAGLSEEEANKILGESAARVLGIES</sequence>
<dbReference type="RefSeq" id="WP_015948399.1">
    <property type="nucleotide sequence ID" value="NC_011768.1"/>
</dbReference>
<dbReference type="GO" id="GO:0019748">
    <property type="term" value="P:secondary metabolic process"/>
    <property type="evidence" value="ECO:0007669"/>
    <property type="project" value="TreeGrafter"/>
</dbReference>
<dbReference type="CDD" id="cd01292">
    <property type="entry name" value="metallo-dependent_hydrolases"/>
    <property type="match status" value="1"/>
</dbReference>